<proteinExistence type="predicted"/>
<reference evidence="2" key="1">
    <citation type="journal article" date="2022" name="Mol. Ecol. Resour.">
        <title>The genomes of chicory, endive, great burdock and yacon provide insights into Asteraceae palaeo-polyploidization history and plant inulin production.</title>
        <authorList>
            <person name="Fan W."/>
            <person name="Wang S."/>
            <person name="Wang H."/>
            <person name="Wang A."/>
            <person name="Jiang F."/>
            <person name="Liu H."/>
            <person name="Zhao H."/>
            <person name="Xu D."/>
            <person name="Zhang Y."/>
        </authorList>
    </citation>
    <scope>NUCLEOTIDE SEQUENCE [LARGE SCALE GENOMIC DNA]</scope>
    <source>
        <strain evidence="2">cv. Punajuju</strain>
    </source>
</reference>
<sequence>MKSMIQKLNPLLPPVKLTCSGQLSLRPKLITSVEAWKGHLESRNEGGHGGRAGGGDGRGRCASIDNTPYSSKFNMSIFNPKESSTSKKVTCNHRICTASCPGIVSTCPYLSSQTSTSGIFMEDFLHLETDDINRQIVNAFVTFRCGQVQSGSFLHVAAPNSLFNYINT</sequence>
<evidence type="ECO:0000313" key="1">
    <source>
        <dbReference type="EMBL" id="KAI3724598.1"/>
    </source>
</evidence>
<gene>
    <name evidence="1" type="ORF">L2E82_36381</name>
</gene>
<organism evidence="1 2">
    <name type="scientific">Cichorium intybus</name>
    <name type="common">Chicory</name>
    <dbReference type="NCBI Taxonomy" id="13427"/>
    <lineage>
        <taxon>Eukaryota</taxon>
        <taxon>Viridiplantae</taxon>
        <taxon>Streptophyta</taxon>
        <taxon>Embryophyta</taxon>
        <taxon>Tracheophyta</taxon>
        <taxon>Spermatophyta</taxon>
        <taxon>Magnoliopsida</taxon>
        <taxon>eudicotyledons</taxon>
        <taxon>Gunneridae</taxon>
        <taxon>Pentapetalae</taxon>
        <taxon>asterids</taxon>
        <taxon>campanulids</taxon>
        <taxon>Asterales</taxon>
        <taxon>Asteraceae</taxon>
        <taxon>Cichorioideae</taxon>
        <taxon>Cichorieae</taxon>
        <taxon>Cichoriinae</taxon>
        <taxon>Cichorium</taxon>
    </lineage>
</organism>
<dbReference type="Proteomes" id="UP001055811">
    <property type="component" value="Linkage Group LG06"/>
</dbReference>
<comment type="caution">
    <text evidence="1">The sequence shown here is derived from an EMBL/GenBank/DDBJ whole genome shotgun (WGS) entry which is preliminary data.</text>
</comment>
<evidence type="ECO:0000313" key="2">
    <source>
        <dbReference type="Proteomes" id="UP001055811"/>
    </source>
</evidence>
<keyword evidence="2" id="KW-1185">Reference proteome</keyword>
<name>A0ACB9BRP2_CICIN</name>
<accession>A0ACB9BRP2</accession>
<protein>
    <submittedName>
        <fullName evidence="1">Uncharacterized protein</fullName>
    </submittedName>
</protein>
<dbReference type="EMBL" id="CM042014">
    <property type="protein sequence ID" value="KAI3724598.1"/>
    <property type="molecule type" value="Genomic_DNA"/>
</dbReference>
<reference evidence="1 2" key="2">
    <citation type="journal article" date="2022" name="Mol. Ecol. Resour.">
        <title>The genomes of chicory, endive, great burdock and yacon provide insights into Asteraceae paleo-polyploidization history and plant inulin production.</title>
        <authorList>
            <person name="Fan W."/>
            <person name="Wang S."/>
            <person name="Wang H."/>
            <person name="Wang A."/>
            <person name="Jiang F."/>
            <person name="Liu H."/>
            <person name="Zhao H."/>
            <person name="Xu D."/>
            <person name="Zhang Y."/>
        </authorList>
    </citation>
    <scope>NUCLEOTIDE SEQUENCE [LARGE SCALE GENOMIC DNA]</scope>
    <source>
        <strain evidence="2">cv. Punajuju</strain>
        <tissue evidence="1">Leaves</tissue>
    </source>
</reference>